<keyword evidence="4" id="KW-1133">Transmembrane helix</keyword>
<evidence type="ECO:0000313" key="6">
    <source>
        <dbReference type="EMBL" id="GAA3670224.1"/>
    </source>
</evidence>
<dbReference type="Proteomes" id="UP001500902">
    <property type="component" value="Unassembled WGS sequence"/>
</dbReference>
<dbReference type="SUPFAM" id="SSF53335">
    <property type="entry name" value="S-adenosyl-L-methionine-dependent methyltransferases"/>
    <property type="match status" value="1"/>
</dbReference>
<evidence type="ECO:0000256" key="1">
    <source>
        <dbReference type="ARBA" id="ARBA00022603"/>
    </source>
</evidence>
<dbReference type="InterPro" id="IPR029063">
    <property type="entry name" value="SAM-dependent_MTases_sf"/>
</dbReference>
<evidence type="ECO:0000256" key="2">
    <source>
        <dbReference type="ARBA" id="ARBA00022679"/>
    </source>
</evidence>
<dbReference type="InterPro" id="IPR013216">
    <property type="entry name" value="Methyltransf_11"/>
</dbReference>
<dbReference type="PROSITE" id="PS01184">
    <property type="entry name" value="UBIE_2"/>
    <property type="match status" value="1"/>
</dbReference>
<keyword evidence="7" id="KW-1185">Reference proteome</keyword>
<keyword evidence="4" id="KW-0472">Membrane</keyword>
<feature type="domain" description="Methyltransferase type 11" evidence="5">
    <location>
        <begin position="87"/>
        <end position="195"/>
    </location>
</feature>
<dbReference type="PANTHER" id="PTHR45277">
    <property type="entry name" value="EXPRESSED PROTEIN"/>
    <property type="match status" value="1"/>
</dbReference>
<proteinExistence type="predicted"/>
<organism evidence="6 7">
    <name type="scientific">Nonomuraea antimicrobica</name>
    <dbReference type="NCBI Taxonomy" id="561173"/>
    <lineage>
        <taxon>Bacteria</taxon>
        <taxon>Bacillati</taxon>
        <taxon>Actinomycetota</taxon>
        <taxon>Actinomycetes</taxon>
        <taxon>Streptosporangiales</taxon>
        <taxon>Streptosporangiaceae</taxon>
        <taxon>Nonomuraea</taxon>
    </lineage>
</organism>
<reference evidence="7" key="1">
    <citation type="journal article" date="2019" name="Int. J. Syst. Evol. Microbiol.">
        <title>The Global Catalogue of Microorganisms (GCM) 10K type strain sequencing project: providing services to taxonomists for standard genome sequencing and annotation.</title>
        <authorList>
            <consortium name="The Broad Institute Genomics Platform"/>
            <consortium name="The Broad Institute Genome Sequencing Center for Infectious Disease"/>
            <person name="Wu L."/>
            <person name="Ma J."/>
        </authorList>
    </citation>
    <scope>NUCLEOTIDE SEQUENCE [LARGE SCALE GENOMIC DNA]</scope>
    <source>
        <strain evidence="7">JCM 16904</strain>
    </source>
</reference>
<dbReference type="CDD" id="cd02440">
    <property type="entry name" value="AdoMet_MTases"/>
    <property type="match status" value="1"/>
</dbReference>
<dbReference type="PANTHER" id="PTHR45277:SF1">
    <property type="entry name" value="EXPRESSED PROTEIN"/>
    <property type="match status" value="1"/>
</dbReference>
<feature type="transmembrane region" description="Helical" evidence="4">
    <location>
        <begin position="40"/>
        <end position="59"/>
    </location>
</feature>
<dbReference type="Pfam" id="PF08241">
    <property type="entry name" value="Methyltransf_11"/>
    <property type="match status" value="1"/>
</dbReference>
<accession>A0ABP7BYK0</accession>
<sequence length="244" mass="26137">MNVSKRHGSYGFDAPWAVAGSLLGAVVLGALAALSFSLDILAAGLAFLFGALYTLASAVSHVYTARRGKFAVWAEELRRLRGDERLLDLGCGRGTVLLLAAGRLESGRATGVDLWRSRGRSRARPPAARVNAEVEGVAERVDLVTADLRDLPFGDDVFDVVVSSRAVHTVRDADGRAEVVREAHRVLRPGGLMLIADVGHTAAYEETLRGLGVVDVRRRDAGWRFWAGGPWSGTVIVEARKPAG</sequence>
<gene>
    <name evidence="6" type="ORF">GCM10022224_038030</name>
</gene>
<comment type="caution">
    <text evidence="6">The sequence shown here is derived from an EMBL/GenBank/DDBJ whole genome shotgun (WGS) entry which is preliminary data.</text>
</comment>
<dbReference type="Gene3D" id="3.40.50.150">
    <property type="entry name" value="Vaccinia Virus protein VP39"/>
    <property type="match status" value="1"/>
</dbReference>
<name>A0ABP7BYK0_9ACTN</name>
<dbReference type="EMBL" id="BAAAZP010000074">
    <property type="protein sequence ID" value="GAA3670224.1"/>
    <property type="molecule type" value="Genomic_DNA"/>
</dbReference>
<keyword evidence="3" id="KW-0949">S-adenosyl-L-methionine</keyword>
<keyword evidence="2" id="KW-0808">Transferase</keyword>
<keyword evidence="4" id="KW-0812">Transmembrane</keyword>
<evidence type="ECO:0000256" key="3">
    <source>
        <dbReference type="ARBA" id="ARBA00022691"/>
    </source>
</evidence>
<feature type="transmembrane region" description="Helical" evidence="4">
    <location>
        <begin position="12"/>
        <end position="34"/>
    </location>
</feature>
<evidence type="ECO:0000313" key="7">
    <source>
        <dbReference type="Proteomes" id="UP001500902"/>
    </source>
</evidence>
<evidence type="ECO:0000256" key="4">
    <source>
        <dbReference type="SAM" id="Phobius"/>
    </source>
</evidence>
<keyword evidence="1" id="KW-0489">Methyltransferase</keyword>
<evidence type="ECO:0000259" key="5">
    <source>
        <dbReference type="Pfam" id="PF08241"/>
    </source>
</evidence>
<dbReference type="InterPro" id="IPR023576">
    <property type="entry name" value="UbiE/COQ5_MeTrFase_CS"/>
</dbReference>
<protein>
    <recommendedName>
        <fullName evidence="5">Methyltransferase type 11 domain-containing protein</fullName>
    </recommendedName>
</protein>